<evidence type="ECO:0000256" key="7">
    <source>
        <dbReference type="RuleBase" id="RU004417"/>
    </source>
</evidence>
<dbReference type="InterPro" id="IPR006096">
    <property type="entry name" value="Glu/Leu/Phe/Val/Trp_DH_C"/>
</dbReference>
<comment type="similarity">
    <text evidence="1 3 7">Belongs to the Glu/Leu/Phe/Val dehydrogenases family.</text>
</comment>
<dbReference type="GO" id="GO:0006538">
    <property type="term" value="P:L-glutamate catabolic process"/>
    <property type="evidence" value="ECO:0007669"/>
    <property type="project" value="TreeGrafter"/>
</dbReference>
<dbReference type="InterPro" id="IPR046346">
    <property type="entry name" value="Aminoacid_DH-like_N_sf"/>
</dbReference>
<evidence type="ECO:0000313" key="10">
    <source>
        <dbReference type="Proteomes" id="UP000317778"/>
    </source>
</evidence>
<feature type="binding site" evidence="5">
    <location>
        <position position="70"/>
    </location>
    <ligand>
        <name>substrate</name>
    </ligand>
</feature>
<dbReference type="InterPro" id="IPR033524">
    <property type="entry name" value="Glu/Leu/Phe/Val_DH_AS"/>
</dbReference>
<dbReference type="PRINTS" id="PR00082">
    <property type="entry name" value="GLFDHDRGNASE"/>
</dbReference>
<name>A0A532V9X3_UNCT6</name>
<dbReference type="GO" id="GO:0004352">
    <property type="term" value="F:glutamate dehydrogenase (NAD+) activity"/>
    <property type="evidence" value="ECO:0007669"/>
    <property type="project" value="TreeGrafter"/>
</dbReference>
<feature type="binding site" evidence="5">
    <location>
        <position position="220"/>
    </location>
    <ligand>
        <name>NAD(+)</name>
        <dbReference type="ChEBI" id="CHEBI:57540"/>
    </ligand>
</feature>
<gene>
    <name evidence="9" type="ORF">CEE36_02250</name>
</gene>
<dbReference type="EMBL" id="NJBO01000002">
    <property type="protein sequence ID" value="TKJ43961.1"/>
    <property type="molecule type" value="Genomic_DNA"/>
</dbReference>
<accession>A0A532V9X3</accession>
<dbReference type="GO" id="GO:0000166">
    <property type="term" value="F:nucleotide binding"/>
    <property type="evidence" value="ECO:0007669"/>
    <property type="project" value="UniProtKB-KW"/>
</dbReference>
<dbReference type="InterPro" id="IPR036291">
    <property type="entry name" value="NAD(P)-bd_dom_sf"/>
</dbReference>
<dbReference type="AlphaFoldDB" id="A0A532V9X3"/>
<evidence type="ECO:0000256" key="6">
    <source>
        <dbReference type="PIRSR" id="PIRSR000185-3"/>
    </source>
</evidence>
<dbReference type="SUPFAM" id="SSF51735">
    <property type="entry name" value="NAD(P)-binding Rossmann-fold domains"/>
    <property type="match status" value="1"/>
</dbReference>
<organism evidence="9 10">
    <name type="scientific">candidate division TA06 bacterium B3_TA06</name>
    <dbReference type="NCBI Taxonomy" id="2012487"/>
    <lineage>
        <taxon>Bacteria</taxon>
        <taxon>Bacteria division TA06</taxon>
    </lineage>
</organism>
<keyword evidence="5" id="KW-0547">Nucleotide-binding</keyword>
<dbReference type="InterPro" id="IPR006095">
    <property type="entry name" value="Glu/Leu/Phe/Val/Trp_DH"/>
</dbReference>
<dbReference type="InterPro" id="IPR006097">
    <property type="entry name" value="Glu/Leu/Phe/Val/Trp_DH_dimer"/>
</dbReference>
<evidence type="ECO:0000256" key="5">
    <source>
        <dbReference type="PIRSR" id="PIRSR000185-2"/>
    </source>
</evidence>
<evidence type="ECO:0000256" key="4">
    <source>
        <dbReference type="PIRSR" id="PIRSR000185-1"/>
    </source>
</evidence>
<dbReference type="Proteomes" id="UP000317778">
    <property type="component" value="Unassembled WGS sequence"/>
</dbReference>
<evidence type="ECO:0000256" key="3">
    <source>
        <dbReference type="PIRNR" id="PIRNR000185"/>
    </source>
</evidence>
<dbReference type="PROSITE" id="PS00074">
    <property type="entry name" value="GLFV_DEHYDROGENASE"/>
    <property type="match status" value="1"/>
</dbReference>
<feature type="domain" description="Glutamate/phenylalanine/leucine/valine/L-tryptophan dehydrogenase C-terminal" evidence="8">
    <location>
        <begin position="183"/>
        <end position="414"/>
    </location>
</feature>
<dbReference type="PANTHER" id="PTHR11606">
    <property type="entry name" value="GLUTAMATE DEHYDROGENASE"/>
    <property type="match status" value="1"/>
</dbReference>
<dbReference type="Gene3D" id="3.40.50.10860">
    <property type="entry name" value="Leucine Dehydrogenase, chain A, domain 1"/>
    <property type="match status" value="1"/>
</dbReference>
<evidence type="ECO:0000259" key="8">
    <source>
        <dbReference type="SMART" id="SM00839"/>
    </source>
</evidence>
<dbReference type="InterPro" id="IPR033922">
    <property type="entry name" value="NAD_bind_Glu_DH"/>
</dbReference>
<dbReference type="InterPro" id="IPR014362">
    <property type="entry name" value="Glu_DH"/>
</dbReference>
<dbReference type="CDD" id="cd01076">
    <property type="entry name" value="NAD_bind_1_Glu_DH"/>
    <property type="match status" value="1"/>
</dbReference>
<feature type="binding site" evidence="5">
    <location>
        <position position="190"/>
    </location>
    <ligand>
        <name>NAD(+)</name>
        <dbReference type="ChEBI" id="CHEBI:57540"/>
    </ligand>
</feature>
<dbReference type="Pfam" id="PF00208">
    <property type="entry name" value="ELFV_dehydrog"/>
    <property type="match status" value="1"/>
</dbReference>
<protein>
    <recommendedName>
        <fullName evidence="3">Glutamate dehydrogenase</fullName>
    </recommendedName>
</protein>
<keyword evidence="2 3" id="KW-0560">Oxidoreductase</keyword>
<feature type="binding site" evidence="5">
    <location>
        <position position="350"/>
    </location>
    <ligand>
        <name>substrate</name>
    </ligand>
</feature>
<sequence length="416" mass="45718">MSEELNPFKIAQAQFDEAAEVLGLEPAMREILRWPRREYSFTISVKMDDGTTEVFHGYRVQYNDARGPTKGGIRWHPAETMDTVRALAAWMTWKTAVVDIPLGGGKGGVTCNPKEFSEGEKERLARGWMRVIARELGEHRDSPAPDVYTNPQIMAWMMDEFESIVGRNHPAVITGKPIPIGGSQGRGDATARGGIFTLREACKILGVDPKGTYAIQGFGNAGQFAALLHPEVLGGGKLVAVSDSRGGIYVEGGMDPKAIVKHKLETGKVGDFPGSTKITNEELLELDVDVLYPAALENVITKENAPRIKAKISCELANGPTTPEADVILHEKGVHVIPDFLANAGGVTVSYFEQVQGTYNYYWPLEEVRKQLDAKMTAAYHAVYKMHKEKKVHMRLAAYLVSVARVAEAVKLRGWV</sequence>
<dbReference type="Gene3D" id="3.40.50.720">
    <property type="entry name" value="NAD(P)-binding Rossmann-like Domain"/>
    <property type="match status" value="1"/>
</dbReference>
<feature type="active site" description="Proton donor" evidence="4">
    <location>
        <position position="106"/>
    </location>
</feature>
<proteinExistence type="inferred from homology"/>
<dbReference type="SUPFAM" id="SSF53223">
    <property type="entry name" value="Aminoacid dehydrogenase-like, N-terminal domain"/>
    <property type="match status" value="1"/>
</dbReference>
<dbReference type="PANTHER" id="PTHR11606:SF13">
    <property type="entry name" value="GLUTAMATE DEHYDROGENASE 1, MITOCHONDRIAL"/>
    <property type="match status" value="1"/>
</dbReference>
<feature type="binding site" evidence="5">
    <location>
        <position position="94"/>
    </location>
    <ligand>
        <name>substrate</name>
    </ligand>
</feature>
<dbReference type="SMART" id="SM00839">
    <property type="entry name" value="ELFV_dehydrog"/>
    <property type="match status" value="1"/>
</dbReference>
<evidence type="ECO:0000256" key="1">
    <source>
        <dbReference type="ARBA" id="ARBA00006382"/>
    </source>
</evidence>
<dbReference type="Pfam" id="PF02812">
    <property type="entry name" value="ELFV_dehydrog_N"/>
    <property type="match status" value="1"/>
</dbReference>
<evidence type="ECO:0000256" key="2">
    <source>
        <dbReference type="ARBA" id="ARBA00023002"/>
    </source>
</evidence>
<comment type="caution">
    <text evidence="9">The sequence shown here is derived from an EMBL/GenBank/DDBJ whole genome shotgun (WGS) entry which is preliminary data.</text>
</comment>
<dbReference type="PIRSF" id="PIRSF000185">
    <property type="entry name" value="Glu_DH"/>
    <property type="match status" value="1"/>
</dbReference>
<evidence type="ECO:0000313" key="9">
    <source>
        <dbReference type="EMBL" id="TKJ43961.1"/>
    </source>
</evidence>
<reference evidence="9 10" key="1">
    <citation type="submission" date="2017-06" db="EMBL/GenBank/DDBJ databases">
        <title>Novel microbial phyla capable of carbon fixation and sulfur reduction in deep-sea sediments.</title>
        <authorList>
            <person name="Huang J."/>
            <person name="Baker B."/>
            <person name="Wang Y."/>
        </authorList>
    </citation>
    <scope>NUCLEOTIDE SEQUENCE [LARGE SCALE GENOMIC DNA]</scope>
    <source>
        <strain evidence="9">B3_TA06</strain>
    </source>
</reference>
<feature type="site" description="Important for catalysis" evidence="6">
    <location>
        <position position="146"/>
    </location>
</feature>
<keyword evidence="5" id="KW-0520">NAD</keyword>